<accession>A0AAU7LBU3</accession>
<dbReference type="RefSeq" id="WP_223821429.1">
    <property type="nucleotide sequence ID" value="NZ_CP157584.1"/>
</dbReference>
<name>A0AAU7LBU3_9BURK</name>
<protein>
    <submittedName>
        <fullName evidence="1">Uncharacterized protein</fullName>
    </submittedName>
</protein>
<reference evidence="1" key="1">
    <citation type="submission" date="2024-05" db="EMBL/GenBank/DDBJ databases">
        <title>Transcriptome analysis of the degradation process of organic nitrogen by two heterotrophic nitrifying and aerobic denitrifying bacteria, Achromobacter sp. HNDS-1 and Enterobacter sp. HNDS-6.</title>
        <authorList>
            <person name="Huang Y."/>
        </authorList>
    </citation>
    <scope>NUCLEOTIDE SEQUENCE</scope>
    <source>
        <strain evidence="1">HNDS-1</strain>
    </source>
</reference>
<evidence type="ECO:0000313" key="1">
    <source>
        <dbReference type="EMBL" id="XBO99325.1"/>
    </source>
</evidence>
<organism evidence="1">
    <name type="scientific">Achromobacter sp. HNDS-1</name>
    <dbReference type="NCBI Taxonomy" id="3151598"/>
    <lineage>
        <taxon>Bacteria</taxon>
        <taxon>Pseudomonadati</taxon>
        <taxon>Pseudomonadota</taxon>
        <taxon>Betaproteobacteria</taxon>
        <taxon>Burkholderiales</taxon>
        <taxon>Alcaligenaceae</taxon>
        <taxon>Achromobacter</taxon>
    </lineage>
</organism>
<dbReference type="AlphaFoldDB" id="A0AAU7LBU3"/>
<dbReference type="KEGG" id="achh:ABFG95_02260"/>
<dbReference type="EMBL" id="CP157584">
    <property type="protein sequence ID" value="XBO99325.1"/>
    <property type="molecule type" value="Genomic_DNA"/>
</dbReference>
<sequence>MPVDFLGAYVSCFTSGESYVAATEKALAQLLQDGMVPEEISQPIFELASGGWSEYIKEKWPSYVQLLPDQIDFDKAMRDGLVVYGPFGSYG</sequence>
<gene>
    <name evidence="1" type="ORF">ABFG95_02260</name>
</gene>
<proteinExistence type="predicted"/>